<dbReference type="EMBL" id="JAUSVX010000029">
    <property type="protein sequence ID" value="MDQ0475019.1"/>
    <property type="molecule type" value="Genomic_DNA"/>
</dbReference>
<protein>
    <submittedName>
        <fullName evidence="3">Outer membrane murein-binding lipoprotein Lpp</fullName>
    </submittedName>
</protein>
<keyword evidence="3" id="KW-0449">Lipoprotein</keyword>
<evidence type="ECO:0000256" key="2">
    <source>
        <dbReference type="SAM" id="MobiDB-lite"/>
    </source>
</evidence>
<dbReference type="RefSeq" id="WP_307285619.1">
    <property type="nucleotide sequence ID" value="NZ_JAUSVX010000029.1"/>
</dbReference>
<dbReference type="Proteomes" id="UP001242480">
    <property type="component" value="Unassembled WGS sequence"/>
</dbReference>
<keyword evidence="1" id="KW-0175">Coiled coil</keyword>
<evidence type="ECO:0000313" key="3">
    <source>
        <dbReference type="EMBL" id="MDQ0475019.1"/>
    </source>
</evidence>
<keyword evidence="4" id="KW-1185">Reference proteome</keyword>
<reference evidence="3 4" key="1">
    <citation type="submission" date="2023-07" db="EMBL/GenBank/DDBJ databases">
        <title>Genomic Encyclopedia of Type Strains, Phase IV (KMG-IV): sequencing the most valuable type-strain genomes for metagenomic binning, comparative biology and taxonomic classification.</title>
        <authorList>
            <person name="Goeker M."/>
        </authorList>
    </citation>
    <scope>NUCLEOTIDE SEQUENCE [LARGE SCALE GENOMIC DNA]</scope>
    <source>
        <strain evidence="3 4">DSM 19619</strain>
    </source>
</reference>
<feature type="region of interest" description="Disordered" evidence="2">
    <location>
        <begin position="176"/>
        <end position="197"/>
    </location>
</feature>
<organism evidence="3 4">
    <name type="scientific">Labrys wisconsinensis</name>
    <dbReference type="NCBI Taxonomy" id="425677"/>
    <lineage>
        <taxon>Bacteria</taxon>
        <taxon>Pseudomonadati</taxon>
        <taxon>Pseudomonadota</taxon>
        <taxon>Alphaproteobacteria</taxon>
        <taxon>Hyphomicrobiales</taxon>
        <taxon>Xanthobacteraceae</taxon>
        <taxon>Labrys</taxon>
    </lineage>
</organism>
<accession>A0ABU0JP09</accession>
<evidence type="ECO:0000313" key="4">
    <source>
        <dbReference type="Proteomes" id="UP001242480"/>
    </source>
</evidence>
<gene>
    <name evidence="3" type="ORF">QO011_008061</name>
</gene>
<comment type="caution">
    <text evidence="3">The sequence shown here is derived from an EMBL/GenBank/DDBJ whole genome shotgun (WGS) entry which is preliminary data.</text>
</comment>
<name>A0ABU0JP09_9HYPH</name>
<sequence>MHALAGYDAPYSLAGRGAVFDPGIFAALSVAGSLVSAGGSILSGNAQAENAKFQAQQLNMKATEERAAASREAADQARKQTLVTSRQQALAAAGGGSATDPSILDLMGDTAAQGYVQRGTTVGLGENRARGYEDAAAVQRLNARNARMAGFIDAGSSLLSAPMAAYKAYGSAIPSASKSPYGEDELTMRDARRRRSL</sequence>
<proteinExistence type="predicted"/>
<feature type="coiled-coil region" evidence="1">
    <location>
        <begin position="45"/>
        <end position="80"/>
    </location>
</feature>
<evidence type="ECO:0000256" key="1">
    <source>
        <dbReference type="SAM" id="Coils"/>
    </source>
</evidence>